<gene>
    <name evidence="2" type="ORF">BBOMB_0078</name>
</gene>
<feature type="transmembrane region" description="Helical" evidence="1">
    <location>
        <begin position="392"/>
        <end position="415"/>
    </location>
</feature>
<comment type="caution">
    <text evidence="2">The sequence shown here is derived from an EMBL/GenBank/DDBJ whole genome shotgun (WGS) entry which is preliminary data.</text>
</comment>
<dbReference type="OrthoDB" id="4427624at2"/>
<feature type="transmembrane region" description="Helical" evidence="1">
    <location>
        <begin position="467"/>
        <end position="487"/>
    </location>
</feature>
<keyword evidence="1" id="KW-0812">Transmembrane</keyword>
<feature type="transmembrane region" description="Helical" evidence="1">
    <location>
        <begin position="366"/>
        <end position="386"/>
    </location>
</feature>
<feature type="transmembrane region" description="Helical" evidence="1">
    <location>
        <begin position="20"/>
        <end position="40"/>
    </location>
</feature>
<feature type="transmembrane region" description="Helical" evidence="1">
    <location>
        <begin position="293"/>
        <end position="312"/>
    </location>
</feature>
<dbReference type="Proteomes" id="UP000028730">
    <property type="component" value="Unassembled WGS sequence"/>
</dbReference>
<reference evidence="2 3" key="1">
    <citation type="journal article" date="2014" name="Appl. Environ. Microbiol.">
        <title>Genomic encyclopedia of type strains of the genus Bifidobacterium.</title>
        <authorList>
            <person name="Milani C."/>
            <person name="Lugli G.A."/>
            <person name="Duranti S."/>
            <person name="Turroni F."/>
            <person name="Bottacini F."/>
            <person name="Mangifesta M."/>
            <person name="Sanchez B."/>
            <person name="Viappiani A."/>
            <person name="Mancabelli L."/>
            <person name="Taminiau B."/>
            <person name="Delcenserie V."/>
            <person name="Barrangou R."/>
            <person name="Margolles A."/>
            <person name="van Sinderen D."/>
            <person name="Ventura M."/>
        </authorList>
    </citation>
    <scope>NUCLEOTIDE SEQUENCE [LARGE SCALE GENOMIC DNA]</scope>
    <source>
        <strain evidence="2 3">DSM 19703</strain>
    </source>
</reference>
<dbReference type="AlphaFoldDB" id="A0A080N3R9"/>
<dbReference type="STRING" id="1341695.BBOMB_0078"/>
<keyword evidence="1" id="KW-0472">Membrane</keyword>
<organism evidence="2 3">
    <name type="scientific">Bifidobacterium bombi DSM 19703</name>
    <dbReference type="NCBI Taxonomy" id="1341695"/>
    <lineage>
        <taxon>Bacteria</taxon>
        <taxon>Bacillati</taxon>
        <taxon>Actinomycetota</taxon>
        <taxon>Actinomycetes</taxon>
        <taxon>Bifidobacteriales</taxon>
        <taxon>Bifidobacteriaceae</taxon>
        <taxon>Bifidobacterium</taxon>
    </lineage>
</organism>
<sequence>MKGVFRAELLRWRRSNGLILLVLAALFSMLSAVIAMLGGGVRWDSYLASVVLWATGAAQPAAALLMALVNQRDEKARWGGAQWRQTGAKVLLLTRFCVVVVAILLMNVCVVLPPLIAGSLAIGGDVPLGKFAALALVLTIGACTLLPIYDLISRRLGLIVPIIIAGLWMIVGVLCAEKTDWKIIPPAWPIRALLPLLGTHANGTGLADTDPLRFENPMPATLLTLAVNLLIVILVLGGVRLAGKLSQIMAASRAVAPAVTSSTESFRALPTDRPKRVETRPWRAQFLSFKRTPVFWVPFVGLFLQCSVWFTWRGFSNYTVAFFQLIVIPLEAALLGVLGWSCHAGALRITATHVQGVVVLTVMRMLALWMVDVFALLAGTVFLALAHVDGAVMLRTVLVGASLAWMLTTLGYWLAARWGEGVAYAVQGAGFVLGLITGSGAFGTMLWPVSPWAWAYEPTTIGWGPTIAVTVVCACTGGVILCLAIAASHRHMLA</sequence>
<feature type="transmembrane region" description="Helical" evidence="1">
    <location>
        <begin position="220"/>
        <end position="243"/>
    </location>
</feature>
<name>A0A080N3R9_9BIFI</name>
<feature type="transmembrane region" description="Helical" evidence="1">
    <location>
        <begin position="90"/>
        <end position="116"/>
    </location>
</feature>
<proteinExistence type="predicted"/>
<evidence type="ECO:0000313" key="2">
    <source>
        <dbReference type="EMBL" id="KFF30770.1"/>
    </source>
</evidence>
<evidence type="ECO:0000313" key="3">
    <source>
        <dbReference type="Proteomes" id="UP000028730"/>
    </source>
</evidence>
<feature type="transmembrane region" description="Helical" evidence="1">
    <location>
        <begin position="422"/>
        <end position="447"/>
    </location>
</feature>
<dbReference type="RefSeq" id="WP_152570173.1">
    <property type="nucleotide sequence ID" value="NZ_ATLK01000001.1"/>
</dbReference>
<dbReference type="eggNOG" id="COG4200">
    <property type="taxonomic scope" value="Bacteria"/>
</dbReference>
<feature type="transmembrane region" description="Helical" evidence="1">
    <location>
        <begin position="156"/>
        <end position="174"/>
    </location>
</feature>
<feature type="transmembrane region" description="Helical" evidence="1">
    <location>
        <begin position="318"/>
        <end position="340"/>
    </location>
</feature>
<protein>
    <submittedName>
        <fullName evidence="2">ABC transporter, permease protein</fullName>
    </submittedName>
</protein>
<keyword evidence="1" id="KW-1133">Transmembrane helix</keyword>
<feature type="transmembrane region" description="Helical" evidence="1">
    <location>
        <begin position="128"/>
        <end position="149"/>
    </location>
</feature>
<accession>A0A080N3R9</accession>
<dbReference type="InterPro" id="IPR021205">
    <property type="entry name" value="Lanti_perm_SpaE/MutE/EpiE-like"/>
</dbReference>
<dbReference type="EMBL" id="ATLK01000001">
    <property type="protein sequence ID" value="KFF30770.1"/>
    <property type="molecule type" value="Genomic_DNA"/>
</dbReference>
<evidence type="ECO:0000256" key="1">
    <source>
        <dbReference type="SAM" id="Phobius"/>
    </source>
</evidence>
<feature type="transmembrane region" description="Helical" evidence="1">
    <location>
        <begin position="46"/>
        <end position="69"/>
    </location>
</feature>
<keyword evidence="3" id="KW-1185">Reference proteome</keyword>
<dbReference type="CDD" id="cd21807">
    <property type="entry name" value="ABC-2_lan_permease_MutE_EpiE-like"/>
    <property type="match status" value="1"/>
</dbReference>